<organism evidence="6 7">
    <name type="scientific">Novispirillum itersonii</name>
    <name type="common">Aquaspirillum itersonii</name>
    <dbReference type="NCBI Taxonomy" id="189"/>
    <lineage>
        <taxon>Bacteria</taxon>
        <taxon>Pseudomonadati</taxon>
        <taxon>Pseudomonadota</taxon>
        <taxon>Alphaproteobacteria</taxon>
        <taxon>Rhodospirillales</taxon>
        <taxon>Novispirillaceae</taxon>
        <taxon>Novispirillum</taxon>
    </lineage>
</organism>
<dbReference type="InterPro" id="IPR011006">
    <property type="entry name" value="CheY-like_superfamily"/>
</dbReference>
<dbReference type="InterPro" id="IPR000792">
    <property type="entry name" value="Tscrpt_reg_LuxR_C"/>
</dbReference>
<dbReference type="CDD" id="cd17535">
    <property type="entry name" value="REC_NarL-like"/>
    <property type="match status" value="1"/>
</dbReference>
<dbReference type="GO" id="GO:0003677">
    <property type="term" value="F:DNA binding"/>
    <property type="evidence" value="ECO:0007669"/>
    <property type="project" value="UniProtKB-KW"/>
</dbReference>
<dbReference type="SUPFAM" id="SSF52172">
    <property type="entry name" value="CheY-like"/>
    <property type="match status" value="1"/>
</dbReference>
<dbReference type="SMART" id="SM00448">
    <property type="entry name" value="REC"/>
    <property type="match status" value="1"/>
</dbReference>
<feature type="domain" description="HTH luxR-type" evidence="4">
    <location>
        <begin position="158"/>
        <end position="223"/>
    </location>
</feature>
<evidence type="ECO:0000256" key="1">
    <source>
        <dbReference type="ARBA" id="ARBA00022553"/>
    </source>
</evidence>
<dbReference type="Pfam" id="PF00196">
    <property type="entry name" value="GerE"/>
    <property type="match status" value="1"/>
</dbReference>
<dbReference type="Pfam" id="PF00072">
    <property type="entry name" value="Response_reg"/>
    <property type="match status" value="1"/>
</dbReference>
<evidence type="ECO:0000259" key="5">
    <source>
        <dbReference type="PROSITE" id="PS50110"/>
    </source>
</evidence>
<dbReference type="SMART" id="SM00421">
    <property type="entry name" value="HTH_LUXR"/>
    <property type="match status" value="1"/>
</dbReference>
<dbReference type="InterPro" id="IPR058245">
    <property type="entry name" value="NreC/VraR/RcsB-like_REC"/>
</dbReference>
<sequence>MKFLVADDHPLVRRALALTLEKVSPDVTLLQADSLQAALDVVGQHPDIDLVLMDLSMPDTSGLDGVKEMLRVAAPAPVAVVSAEESPDIALQVLALGGAGYLPKSLPEDVMRAALSLVLAGGTYVPPLVTSRATAPAVATSIPGLMPRGGAADSGTRSSRGVHSLTPRQRDVLDLIIEGMSNKEIADRLQVAEATIKVHVTAILRAFGVNSRAKAISAARREVEAAS</sequence>
<evidence type="ECO:0000313" key="7">
    <source>
        <dbReference type="Proteomes" id="UP000544872"/>
    </source>
</evidence>
<dbReference type="GO" id="GO:0000160">
    <property type="term" value="P:phosphorelay signal transduction system"/>
    <property type="evidence" value="ECO:0007669"/>
    <property type="project" value="InterPro"/>
</dbReference>
<dbReference type="EMBL" id="JACIIX010000001">
    <property type="protein sequence ID" value="MBB6208636.1"/>
    <property type="molecule type" value="Genomic_DNA"/>
</dbReference>
<dbReference type="PANTHER" id="PTHR45566">
    <property type="entry name" value="HTH-TYPE TRANSCRIPTIONAL REGULATOR YHJB-RELATED"/>
    <property type="match status" value="1"/>
</dbReference>
<dbReference type="AlphaFoldDB" id="A0A7X0DK60"/>
<dbReference type="CDD" id="cd06170">
    <property type="entry name" value="LuxR_C_like"/>
    <property type="match status" value="1"/>
</dbReference>
<dbReference type="PROSITE" id="PS50110">
    <property type="entry name" value="RESPONSE_REGULATORY"/>
    <property type="match status" value="1"/>
</dbReference>
<dbReference type="PRINTS" id="PR00038">
    <property type="entry name" value="HTHLUXR"/>
</dbReference>
<dbReference type="InterPro" id="IPR016032">
    <property type="entry name" value="Sig_transdc_resp-reg_C-effctor"/>
</dbReference>
<dbReference type="Proteomes" id="UP000544872">
    <property type="component" value="Unassembled WGS sequence"/>
</dbReference>
<name>A0A7X0DK60_NOVIT</name>
<accession>A0A7X0DK60</accession>
<dbReference type="GO" id="GO:0006355">
    <property type="term" value="P:regulation of DNA-templated transcription"/>
    <property type="evidence" value="ECO:0007669"/>
    <property type="project" value="InterPro"/>
</dbReference>
<feature type="domain" description="Response regulatory" evidence="5">
    <location>
        <begin position="2"/>
        <end position="119"/>
    </location>
</feature>
<dbReference type="InterPro" id="IPR036388">
    <property type="entry name" value="WH-like_DNA-bd_sf"/>
</dbReference>
<dbReference type="RefSeq" id="WP_184259740.1">
    <property type="nucleotide sequence ID" value="NZ_JACIIX010000001.1"/>
</dbReference>
<evidence type="ECO:0000256" key="2">
    <source>
        <dbReference type="ARBA" id="ARBA00023125"/>
    </source>
</evidence>
<dbReference type="InterPro" id="IPR051015">
    <property type="entry name" value="EvgA-like"/>
</dbReference>
<dbReference type="Gene3D" id="1.10.10.10">
    <property type="entry name" value="Winged helix-like DNA-binding domain superfamily/Winged helix DNA-binding domain"/>
    <property type="match status" value="1"/>
</dbReference>
<keyword evidence="7" id="KW-1185">Reference proteome</keyword>
<comment type="caution">
    <text evidence="6">The sequence shown here is derived from an EMBL/GenBank/DDBJ whole genome shotgun (WGS) entry which is preliminary data.</text>
</comment>
<evidence type="ECO:0000313" key="6">
    <source>
        <dbReference type="EMBL" id="MBB6208636.1"/>
    </source>
</evidence>
<evidence type="ECO:0000256" key="3">
    <source>
        <dbReference type="PROSITE-ProRule" id="PRU00169"/>
    </source>
</evidence>
<dbReference type="InterPro" id="IPR001789">
    <property type="entry name" value="Sig_transdc_resp-reg_receiver"/>
</dbReference>
<dbReference type="Gene3D" id="3.40.50.2300">
    <property type="match status" value="1"/>
</dbReference>
<evidence type="ECO:0000259" key="4">
    <source>
        <dbReference type="PROSITE" id="PS50043"/>
    </source>
</evidence>
<gene>
    <name evidence="6" type="ORF">FHS48_000017</name>
</gene>
<feature type="modified residue" description="4-aspartylphosphate" evidence="3">
    <location>
        <position position="54"/>
    </location>
</feature>
<reference evidence="6 7" key="1">
    <citation type="submission" date="2020-08" db="EMBL/GenBank/DDBJ databases">
        <title>Genomic Encyclopedia of Type Strains, Phase IV (KMG-IV): sequencing the most valuable type-strain genomes for metagenomic binning, comparative biology and taxonomic classification.</title>
        <authorList>
            <person name="Goeker M."/>
        </authorList>
    </citation>
    <scope>NUCLEOTIDE SEQUENCE [LARGE SCALE GENOMIC DNA]</scope>
    <source>
        <strain evidence="6 7">DSM 11590</strain>
    </source>
</reference>
<dbReference type="PANTHER" id="PTHR45566:SF1">
    <property type="entry name" value="HTH-TYPE TRANSCRIPTIONAL REGULATOR YHJB-RELATED"/>
    <property type="match status" value="1"/>
</dbReference>
<proteinExistence type="predicted"/>
<dbReference type="SUPFAM" id="SSF46894">
    <property type="entry name" value="C-terminal effector domain of the bipartite response regulators"/>
    <property type="match status" value="1"/>
</dbReference>
<protein>
    <submittedName>
        <fullName evidence="6">DNA-binding NarL/FixJ family response regulator</fullName>
    </submittedName>
</protein>
<keyword evidence="2 6" id="KW-0238">DNA-binding</keyword>
<keyword evidence="1 3" id="KW-0597">Phosphoprotein</keyword>
<dbReference type="PROSITE" id="PS50043">
    <property type="entry name" value="HTH_LUXR_2"/>
    <property type="match status" value="1"/>
</dbReference>